<dbReference type="Proteomes" id="UP000186705">
    <property type="component" value="Unassembled WGS sequence"/>
</dbReference>
<gene>
    <name evidence="1" type="ORF">BO225_05270</name>
</gene>
<keyword evidence="2" id="KW-1185">Reference proteome</keyword>
<organism evidence="1 2">
    <name type="scientific">Dubosiella newyorkensis</name>
    <dbReference type="NCBI Taxonomy" id="1862672"/>
    <lineage>
        <taxon>Bacteria</taxon>
        <taxon>Bacillati</taxon>
        <taxon>Bacillota</taxon>
        <taxon>Erysipelotrichia</taxon>
        <taxon>Erysipelotrichales</taxon>
        <taxon>Erysipelotrichaceae</taxon>
        <taxon>Dubosiella</taxon>
    </lineage>
</organism>
<name>A0A1U7NMV4_9FIRM</name>
<dbReference type="OrthoDB" id="2064143at2"/>
<dbReference type="STRING" id="1862672.BO225_05270"/>
<accession>A0A1U7NMV4</accession>
<dbReference type="RefSeq" id="WP_143356772.1">
    <property type="nucleotide sequence ID" value="NZ_CAMNTW010000002.1"/>
</dbReference>
<evidence type="ECO:0000313" key="1">
    <source>
        <dbReference type="EMBL" id="OLU46584.1"/>
    </source>
</evidence>
<sequence>MKQALDLDMHEYRLLCEAQALKNVDLDYRIHELAYASNKASLRDKKGRLIYAKFTKLYDYERALDRLKKKQTKKKEMSPQLEAYKRFLAQKNKGGDGS</sequence>
<reference evidence="1 2" key="1">
    <citation type="submission" date="2016-11" db="EMBL/GenBank/DDBJ databases">
        <title>Description of two novel members of the family Erysipelotrichaceae: Ileibacterium lipovorans gen. nov., sp. nov. and Dubosiella newyorkensis, gen. nov., sp. nov.</title>
        <authorList>
            <person name="Cox L.M."/>
            <person name="Sohn J."/>
            <person name="Tyrrell K.L."/>
            <person name="Citron D.M."/>
            <person name="Lawson P.A."/>
            <person name="Patel N.B."/>
            <person name="Iizumi T."/>
            <person name="Perez-Perez G.I."/>
            <person name="Goldstein E.J."/>
            <person name="Blaser M.J."/>
        </authorList>
    </citation>
    <scope>NUCLEOTIDE SEQUENCE [LARGE SCALE GENOMIC DNA]</scope>
    <source>
        <strain evidence="1 2">NYU-BL-A4</strain>
    </source>
</reference>
<proteinExistence type="predicted"/>
<comment type="caution">
    <text evidence="1">The sequence shown here is derived from an EMBL/GenBank/DDBJ whole genome shotgun (WGS) entry which is preliminary data.</text>
</comment>
<dbReference type="EMBL" id="MPKA01000062">
    <property type="protein sequence ID" value="OLU46584.1"/>
    <property type="molecule type" value="Genomic_DNA"/>
</dbReference>
<protein>
    <submittedName>
        <fullName evidence="1">Uncharacterized protein</fullName>
    </submittedName>
</protein>
<evidence type="ECO:0000313" key="2">
    <source>
        <dbReference type="Proteomes" id="UP000186705"/>
    </source>
</evidence>
<dbReference type="GeneID" id="78275357"/>
<dbReference type="AlphaFoldDB" id="A0A1U7NMV4"/>